<organismHost>
    <name type="scientific">Adoxophyes</name>
    <dbReference type="NCBI Taxonomy" id="85584"/>
</organismHost>
<dbReference type="EMBL" id="KM226332">
    <property type="protein sequence ID" value="AJA91686.1"/>
    <property type="molecule type" value="Genomic_DNA"/>
</dbReference>
<name>Q7T9W9_GVAO</name>
<sequence>MTTCSNNIRVYVNDSFVYFPYERIKRNPNYYLTVFVPTYADEEVIDKSRFTGMFKIVNVIKYVSNFDESKYSSVSKNLVVYWNVIVPINILGVGTTDVYNVVLSDNLYKCNNIVIENTTFVNCPLQVDYDPSMICLKGELVGYSSEINKALNNANNKFIIHFDKDTPMGVKILNTKRYFILLSVYRSSPVKLCIYLTYDELNVVHKELSWESIRRQMRGGLASNACNILNRSSYKYVQDAMEILQINTTNISSIHVLVKMFTPLILRYKLVPDIFVEMNRINGNEKHVRLYCKHESLAITNAGPVPINLPTINQKPFTHNPLQPPSEELYRELGTRRAYINYPKYNYFL</sequence>
<organism evidence="1 3">
    <name type="scientific">Adoxophyes orana granulovirus</name>
    <name type="common">AoGV</name>
    <dbReference type="NCBI Taxonomy" id="170617"/>
    <lineage>
        <taxon>Viruses</taxon>
        <taxon>Viruses incertae sedis</taxon>
        <taxon>Naldaviricetes</taxon>
        <taxon>Lefavirales</taxon>
        <taxon>Baculoviridae</taxon>
        <taxon>Betabaculovirus</taxon>
        <taxon>Betabaculovirus adoranae</taxon>
    </lineage>
</organism>
<dbReference type="Pfam" id="PF05054">
    <property type="entry name" value="AcMNPV_Ac109"/>
    <property type="match status" value="2"/>
</dbReference>
<dbReference type="Proteomes" id="UP000202129">
    <property type="component" value="Segment"/>
</dbReference>
<dbReference type="GeneID" id="1463389"/>
<reference evidence="2" key="2">
    <citation type="journal article" date="2015" name="J. Gen. Virol.">
        <title>Isolation of an Adoxophyes orana granulovirus (AdorGV) occlusion body morphology mutant: biological activity, genome sequence and relationship to other isolates of AdorGV.</title>
        <authorList>
            <person name="Nakai M."/>
            <person name="Harrison R.L."/>
            <person name="Uchida H."/>
            <person name="Ukuda R."/>
            <person name="Hikihara S."/>
            <person name="Ishii K."/>
            <person name="Kunimi Y."/>
        </authorList>
    </citation>
    <scope>NUCLEOTIDE SEQUENCE</scope>
    <source>
        <strain evidence="2">Miyazaki</strain>
    </source>
</reference>
<keyword evidence="3" id="KW-1185">Reference proteome</keyword>
<dbReference type="KEGG" id="vg:1463389"/>
<evidence type="ECO:0000313" key="1">
    <source>
        <dbReference type="EMBL" id="AAP85683.1"/>
    </source>
</evidence>
<accession>Q7T9W9</accession>
<dbReference type="EMBL" id="AF547984">
    <property type="protein sequence ID" value="AAP85683.1"/>
    <property type="molecule type" value="Genomic_DNA"/>
</dbReference>
<reference evidence="1 3" key="1">
    <citation type="journal article" date="2003" name="Virology">
        <title>The complete sequence of the Adoxophyes orana granulovirus genome.</title>
        <authorList>
            <person name="Wormleaton S."/>
            <person name="Kuzio J."/>
            <person name="Winstanley D."/>
        </authorList>
    </citation>
    <scope>NUCLEOTIDE SEQUENCE [LARGE SCALE GENOMIC DNA]</scope>
</reference>
<evidence type="ECO:0000313" key="2">
    <source>
        <dbReference type="EMBL" id="AJA91686.1"/>
    </source>
</evidence>
<gene>
    <name evidence="1" type="primary">ORF_46</name>
</gene>
<dbReference type="InterPro" id="IPR007748">
    <property type="entry name" value="AcMNPV_Orf109"/>
</dbReference>
<dbReference type="RefSeq" id="NP_872500.1">
    <property type="nucleotide sequence ID" value="NC_005038.1"/>
</dbReference>
<dbReference type="OrthoDB" id="5447at10239"/>
<proteinExistence type="predicted"/>
<evidence type="ECO:0000313" key="3">
    <source>
        <dbReference type="Proteomes" id="UP000202129"/>
    </source>
</evidence>
<protein>
    <submittedName>
        <fullName evidence="2">ODV-EC43</fullName>
    </submittedName>
    <submittedName>
        <fullName evidence="1">ORF_46</fullName>
    </submittedName>
</protein>